<keyword evidence="22" id="KW-1185">Reference proteome</keyword>
<dbReference type="InterPro" id="IPR002130">
    <property type="entry name" value="Cyclophilin-type_PPIase_dom"/>
</dbReference>
<dbReference type="GO" id="GO:0061630">
    <property type="term" value="F:ubiquitin protein ligase activity"/>
    <property type="evidence" value="ECO:0007669"/>
    <property type="project" value="UniProtKB-EC"/>
</dbReference>
<evidence type="ECO:0000256" key="12">
    <source>
        <dbReference type="ARBA" id="ARBA00023235"/>
    </source>
</evidence>
<feature type="domain" description="PPIase cyclophilin-type" evidence="19">
    <location>
        <begin position="303"/>
        <end position="450"/>
    </location>
</feature>
<evidence type="ECO:0000256" key="15">
    <source>
        <dbReference type="ARBA" id="ARBA00030661"/>
    </source>
</evidence>
<dbReference type="SUPFAM" id="SSF57850">
    <property type="entry name" value="RING/U-box"/>
    <property type="match status" value="1"/>
</dbReference>
<keyword evidence="9" id="KW-0808">Transferase</keyword>
<dbReference type="VEuPathDB" id="FungiDB:AB675_1621"/>
<evidence type="ECO:0000256" key="10">
    <source>
        <dbReference type="ARBA" id="ARBA00022786"/>
    </source>
</evidence>
<dbReference type="GO" id="GO:0071013">
    <property type="term" value="C:catalytic step 2 spliceosome"/>
    <property type="evidence" value="ECO:0007669"/>
    <property type="project" value="TreeGrafter"/>
</dbReference>
<dbReference type="InterPro" id="IPR013083">
    <property type="entry name" value="Znf_RING/FYVE/PHD"/>
</dbReference>
<dbReference type="PROSITE" id="PS50072">
    <property type="entry name" value="CSA_PPIASE_2"/>
    <property type="match status" value="1"/>
</dbReference>
<reference evidence="21 22" key="1">
    <citation type="submission" date="2015-06" db="EMBL/GenBank/DDBJ databases">
        <title>Draft genome of the ant-associated black yeast Phialophora attae CBS 131958.</title>
        <authorList>
            <person name="Moreno L.F."/>
            <person name="Stielow B.J."/>
            <person name="de Hoog S."/>
            <person name="Vicente V.A."/>
            <person name="Weiss V.A."/>
            <person name="de Vries M."/>
            <person name="Cruz L.M."/>
            <person name="Souza E.M."/>
        </authorList>
    </citation>
    <scope>NUCLEOTIDE SEQUENCE [LARGE SCALE GENOMIC DNA]</scope>
    <source>
        <strain evidence="21 22">CBS 131958</strain>
    </source>
</reference>
<evidence type="ECO:0000256" key="3">
    <source>
        <dbReference type="ARBA" id="ARBA00003697"/>
    </source>
</evidence>
<comment type="caution">
    <text evidence="21">The sequence shown here is derived from an EMBL/GenBank/DDBJ whole genome shotgun (WGS) entry which is preliminary data.</text>
</comment>
<comment type="catalytic activity">
    <reaction evidence="2">
        <text>[protein]-peptidylproline (omega=180) = [protein]-peptidylproline (omega=0)</text>
        <dbReference type="Rhea" id="RHEA:16237"/>
        <dbReference type="Rhea" id="RHEA-COMP:10747"/>
        <dbReference type="Rhea" id="RHEA-COMP:10748"/>
        <dbReference type="ChEBI" id="CHEBI:83833"/>
        <dbReference type="ChEBI" id="CHEBI:83834"/>
        <dbReference type="EC" id="5.2.1.8"/>
    </reaction>
</comment>
<evidence type="ECO:0000256" key="16">
    <source>
        <dbReference type="ARBA" id="ARBA00030942"/>
    </source>
</evidence>
<evidence type="ECO:0000256" key="17">
    <source>
        <dbReference type="ARBA" id="ARBA00033051"/>
    </source>
</evidence>
<evidence type="ECO:0000256" key="1">
    <source>
        <dbReference type="ARBA" id="ARBA00000900"/>
    </source>
</evidence>
<gene>
    <name evidence="21" type="ORF">AB675_1621</name>
</gene>
<dbReference type="EC" id="5.2.1.8" evidence="7"/>
<dbReference type="InterPro" id="IPR029000">
    <property type="entry name" value="Cyclophilin-like_dom_sf"/>
</dbReference>
<dbReference type="PROSITE" id="PS51698">
    <property type="entry name" value="U_BOX"/>
    <property type="match status" value="1"/>
</dbReference>
<dbReference type="CDD" id="cd16663">
    <property type="entry name" value="RING-Ubox_PPIL2"/>
    <property type="match status" value="1"/>
</dbReference>
<evidence type="ECO:0000259" key="19">
    <source>
        <dbReference type="PROSITE" id="PS50072"/>
    </source>
</evidence>
<comment type="function">
    <text evidence="3">May catalyze the cis-trans isomerization of proline imidic peptide bonds in oligopeptides thereby assisting the folding of proteins. May also function as a chaperone, playing a role in intracellular transport of proteins. May also have a protein ubiquitin ligase activity acting as an E3 ubiquitin protein ligase or as a ubiquitin-ubiquitin ligase promoting elongation of ubiquitin chains on proteins.</text>
</comment>
<evidence type="ECO:0000256" key="7">
    <source>
        <dbReference type="ARBA" id="ARBA00013194"/>
    </source>
</evidence>
<evidence type="ECO:0000256" key="2">
    <source>
        <dbReference type="ARBA" id="ARBA00000971"/>
    </source>
</evidence>
<evidence type="ECO:0000256" key="9">
    <source>
        <dbReference type="ARBA" id="ARBA00022679"/>
    </source>
</evidence>
<dbReference type="Gene3D" id="2.40.100.10">
    <property type="entry name" value="Cyclophilin-like"/>
    <property type="match status" value="1"/>
</dbReference>
<evidence type="ECO:0000256" key="4">
    <source>
        <dbReference type="ARBA" id="ARBA00004123"/>
    </source>
</evidence>
<dbReference type="InterPro" id="IPR026951">
    <property type="entry name" value="PPIL2_U-box_dom"/>
</dbReference>
<evidence type="ECO:0000256" key="6">
    <source>
        <dbReference type="ARBA" id="ARBA00012483"/>
    </source>
</evidence>
<evidence type="ECO:0000256" key="18">
    <source>
        <dbReference type="SAM" id="MobiDB-lite"/>
    </source>
</evidence>
<evidence type="ECO:0000256" key="13">
    <source>
        <dbReference type="ARBA" id="ARBA00023242"/>
    </source>
</evidence>
<evidence type="ECO:0000313" key="21">
    <source>
        <dbReference type="EMBL" id="KPI36015.1"/>
    </source>
</evidence>
<keyword evidence="12 21" id="KW-0413">Isomerase</keyword>
<accession>A0A0N1NY33</accession>
<dbReference type="GO" id="GO:0003755">
    <property type="term" value="F:peptidyl-prolyl cis-trans isomerase activity"/>
    <property type="evidence" value="ECO:0007669"/>
    <property type="project" value="UniProtKB-KW"/>
</dbReference>
<dbReference type="OrthoDB" id="407558at2759"/>
<comment type="catalytic activity">
    <reaction evidence="1">
        <text>S-ubiquitinyl-[E2 ubiquitin-conjugating enzyme]-L-cysteine + [acceptor protein]-L-lysine = [E2 ubiquitin-conjugating enzyme]-L-cysteine + N(6)-ubiquitinyl-[acceptor protein]-L-lysine.</text>
        <dbReference type="EC" id="2.3.2.27"/>
    </reaction>
</comment>
<evidence type="ECO:0000256" key="8">
    <source>
        <dbReference type="ARBA" id="ARBA00020592"/>
    </source>
</evidence>
<dbReference type="GeneID" id="28733404"/>
<keyword evidence="13" id="KW-0539">Nucleus</keyword>
<feature type="region of interest" description="Disordered" evidence="18">
    <location>
        <begin position="493"/>
        <end position="550"/>
    </location>
</feature>
<dbReference type="GO" id="GO:0000209">
    <property type="term" value="P:protein polyubiquitination"/>
    <property type="evidence" value="ECO:0007669"/>
    <property type="project" value="TreeGrafter"/>
</dbReference>
<dbReference type="PANTHER" id="PTHR45625:SF1">
    <property type="entry name" value="RING-TYPE E3 UBIQUITIN-PROTEIN LIGASE PPIL2"/>
    <property type="match status" value="1"/>
</dbReference>
<dbReference type="FunFam" id="2.40.100.10:FF:000014">
    <property type="entry name" value="Peptidyl-prolyl cis-trans isomerase cyp65"/>
    <property type="match status" value="1"/>
</dbReference>
<dbReference type="AlphaFoldDB" id="A0A0N1NY33"/>
<dbReference type="Proteomes" id="UP000038010">
    <property type="component" value="Unassembled WGS sequence"/>
</dbReference>
<dbReference type="SUPFAM" id="SSF50891">
    <property type="entry name" value="Cyclophilin-like"/>
    <property type="match status" value="1"/>
</dbReference>
<evidence type="ECO:0000256" key="11">
    <source>
        <dbReference type="ARBA" id="ARBA00023110"/>
    </source>
</evidence>
<dbReference type="EMBL" id="LFJN01000034">
    <property type="protein sequence ID" value="KPI36015.1"/>
    <property type="molecule type" value="Genomic_DNA"/>
</dbReference>
<dbReference type="SMART" id="SM00504">
    <property type="entry name" value="Ubox"/>
    <property type="match status" value="1"/>
</dbReference>
<feature type="compositionally biased region" description="Basic and acidic residues" evidence="18">
    <location>
        <begin position="523"/>
        <end position="535"/>
    </location>
</feature>
<dbReference type="InterPro" id="IPR003613">
    <property type="entry name" value="Ubox_domain"/>
</dbReference>
<dbReference type="Gene3D" id="3.30.40.10">
    <property type="entry name" value="Zinc/RING finger domain, C3HC4 (zinc finger)"/>
    <property type="match status" value="1"/>
</dbReference>
<dbReference type="PANTHER" id="PTHR45625">
    <property type="entry name" value="PEPTIDYL-PROLYL CIS-TRANS ISOMERASE-RELATED"/>
    <property type="match status" value="1"/>
</dbReference>
<feature type="domain" description="U-box" evidence="20">
    <location>
        <begin position="40"/>
        <end position="113"/>
    </location>
</feature>
<evidence type="ECO:0000313" key="22">
    <source>
        <dbReference type="Proteomes" id="UP000038010"/>
    </source>
</evidence>
<organism evidence="21 22">
    <name type="scientific">Cyphellophora attinorum</name>
    <dbReference type="NCBI Taxonomy" id="1664694"/>
    <lineage>
        <taxon>Eukaryota</taxon>
        <taxon>Fungi</taxon>
        <taxon>Dikarya</taxon>
        <taxon>Ascomycota</taxon>
        <taxon>Pezizomycotina</taxon>
        <taxon>Eurotiomycetes</taxon>
        <taxon>Chaetothyriomycetidae</taxon>
        <taxon>Chaetothyriales</taxon>
        <taxon>Cyphellophoraceae</taxon>
        <taxon>Cyphellophora</taxon>
    </lineage>
</organism>
<dbReference type="InterPro" id="IPR044666">
    <property type="entry name" value="Cyclophilin_A-like"/>
</dbReference>
<dbReference type="CDD" id="cd01923">
    <property type="entry name" value="cyclophilin_RING"/>
    <property type="match status" value="1"/>
</dbReference>
<dbReference type="RefSeq" id="XP_017995978.1">
    <property type="nucleotide sequence ID" value="XM_018141524.1"/>
</dbReference>
<sequence>MGKGTDKLYITHSEWNSNDAYSASAGSNVRADKSEHAAFKRLPFNYCALSLQPFETPVCTSEGLIFDHENIIRWLMKHDTNPVTGGPLKQADLIKLNFARNEGKEWVDPVTYKVLTDNTHIVAVRHGDSANVFAYETVERLNIKAKMWQDLVSDEKFQRSDIITLQDPQNLGSRNLADFKYLKDGEDSGVPKEEASINTGAMGNAASLKIMKAKEAVAKARADRDKAAAVQQAASRGLAKSAAPQKSVQKPFNAKHYTTGQAAASFTSTGISVHTSASLALMSDEEYLLRPKRIKKSGFAVVQTNLGEITIELLPEHAPKAVYNFIRLAQKGYYNGIVVHRNIKNFMAQTGDPTGTGRGGASIWGKNFEDEFDGPQRHDARGVVSMANKGKDTNSSQFFITYRKVPHLDRKHTIFGRVVEGLPTLKAIEDAPTDDKDRPTEEIKMLDVKILVDPFDEFMKKQNEKQELDREREDLRREGKVDDERTTWTGKRIRRDGTVEDTGGGVGKYLRQTAGDGGTVDDAVDRENLFQEPSRKKVKSAGGFGNFDGW</sequence>
<comment type="similarity">
    <text evidence="5">Belongs to the cyclophilin-type PPIase family. PPIL2 subfamily.</text>
</comment>
<evidence type="ECO:0000259" key="20">
    <source>
        <dbReference type="PROSITE" id="PS51698"/>
    </source>
</evidence>
<name>A0A0N1NY33_9EURO</name>
<comment type="subcellular location">
    <subcellularLocation>
        <location evidence="4">Nucleus</location>
    </subcellularLocation>
</comment>
<proteinExistence type="inferred from homology"/>
<dbReference type="STRING" id="1664694.A0A0N1NY33"/>
<dbReference type="Pfam" id="PF00160">
    <property type="entry name" value="Pro_isomerase"/>
    <property type="match status" value="1"/>
</dbReference>
<evidence type="ECO:0000256" key="5">
    <source>
        <dbReference type="ARBA" id="ARBA00007930"/>
    </source>
</evidence>
<dbReference type="FunFam" id="3.30.40.10:FF:000079">
    <property type="entry name" value="Peptidyl-prolyl cis-trans isomerase 2"/>
    <property type="match status" value="1"/>
</dbReference>
<evidence type="ECO:0000256" key="14">
    <source>
        <dbReference type="ARBA" id="ARBA00029569"/>
    </source>
</evidence>
<dbReference type="PRINTS" id="PR00153">
    <property type="entry name" value="CSAPPISMRASE"/>
</dbReference>
<keyword evidence="11" id="KW-0697">Rotamase</keyword>
<dbReference type="EC" id="2.3.2.27" evidence="6"/>
<protein>
    <recommendedName>
        <fullName evidence="8">Peptidyl-prolyl cis-trans isomerase-like 2</fullName>
        <ecNumber evidence="6">2.3.2.27</ecNumber>
        <ecNumber evidence="7">5.2.1.8</ecNumber>
    </recommendedName>
    <alternativeName>
        <fullName evidence="15">Cyclophilin-60</fullName>
    </alternativeName>
    <alternativeName>
        <fullName evidence="16">Cyclophilin-like protein Cyp-60</fullName>
    </alternativeName>
    <alternativeName>
        <fullName evidence="17">RING-type E3 ubiquitin transferase isomerase-like 2</fullName>
    </alternativeName>
    <alternativeName>
        <fullName evidence="14">Rotamase</fullName>
    </alternativeName>
</protein>
<keyword evidence="10" id="KW-0833">Ubl conjugation pathway</keyword>